<gene>
    <name evidence="5" type="ORF">AVDCRST_MAG18-2545</name>
</gene>
<proteinExistence type="predicted"/>
<name>A0A6J4VHG5_9BACT</name>
<dbReference type="SUPFAM" id="SSF50249">
    <property type="entry name" value="Nucleic acid-binding proteins"/>
    <property type="match status" value="1"/>
</dbReference>
<dbReference type="FunFam" id="2.40.50.140:FF:000165">
    <property type="entry name" value="Chaperone CsaA"/>
    <property type="match status" value="1"/>
</dbReference>
<evidence type="ECO:0000256" key="3">
    <source>
        <dbReference type="PROSITE-ProRule" id="PRU00209"/>
    </source>
</evidence>
<dbReference type="PANTHER" id="PTHR11586">
    <property type="entry name" value="TRNA-AMINOACYLATION COFACTOR ARC1 FAMILY MEMBER"/>
    <property type="match status" value="1"/>
</dbReference>
<keyword evidence="2 3" id="KW-0694">RNA-binding</keyword>
<sequence>MATIDDFEGLELRVGRIVEAGAFPEARKPAYKLTIDFGPLGIKRSSAQITDLYSLDDLRGRLIVAVTNFPPRRIGPILSEVLVLGAADAGGRIALLAVEREVPLGTRIS</sequence>
<dbReference type="NCBIfam" id="NF007494">
    <property type="entry name" value="PRK10089.1-3"/>
    <property type="match status" value="1"/>
</dbReference>
<dbReference type="NCBIfam" id="TIGR02222">
    <property type="entry name" value="chap_CsaA"/>
    <property type="match status" value="1"/>
</dbReference>
<protein>
    <submittedName>
        <fullName evidence="5">Protein secretion chaperonin CsaA</fullName>
    </submittedName>
</protein>
<dbReference type="GO" id="GO:0000049">
    <property type="term" value="F:tRNA binding"/>
    <property type="evidence" value="ECO:0007669"/>
    <property type="project" value="UniProtKB-UniRule"/>
</dbReference>
<dbReference type="EMBL" id="CADCWN010000195">
    <property type="protein sequence ID" value="CAA9575897.1"/>
    <property type="molecule type" value="Genomic_DNA"/>
</dbReference>
<dbReference type="InterPro" id="IPR051270">
    <property type="entry name" value="Tyrosine-tRNA_ligase_regulator"/>
</dbReference>
<evidence type="ECO:0000313" key="5">
    <source>
        <dbReference type="EMBL" id="CAA9575897.1"/>
    </source>
</evidence>
<dbReference type="Gene3D" id="2.40.50.140">
    <property type="entry name" value="Nucleic acid-binding proteins"/>
    <property type="match status" value="1"/>
</dbReference>
<dbReference type="CDD" id="cd02798">
    <property type="entry name" value="tRNA_bind_CsaA"/>
    <property type="match status" value="1"/>
</dbReference>
<keyword evidence="1 3" id="KW-0820">tRNA-binding</keyword>
<dbReference type="InterPro" id="IPR012340">
    <property type="entry name" value="NA-bd_OB-fold"/>
</dbReference>
<dbReference type="Pfam" id="PF01588">
    <property type="entry name" value="tRNA_bind"/>
    <property type="match status" value="1"/>
</dbReference>
<dbReference type="PANTHER" id="PTHR11586:SF37">
    <property type="entry name" value="TRNA-BINDING DOMAIN-CONTAINING PROTEIN"/>
    <property type="match status" value="1"/>
</dbReference>
<dbReference type="InterPro" id="IPR002547">
    <property type="entry name" value="tRNA-bd_dom"/>
</dbReference>
<dbReference type="PROSITE" id="PS50886">
    <property type="entry name" value="TRBD"/>
    <property type="match status" value="1"/>
</dbReference>
<dbReference type="NCBIfam" id="NF007495">
    <property type="entry name" value="PRK10089.1-4"/>
    <property type="match status" value="1"/>
</dbReference>
<reference evidence="5" key="1">
    <citation type="submission" date="2020-02" db="EMBL/GenBank/DDBJ databases">
        <authorList>
            <person name="Meier V. D."/>
        </authorList>
    </citation>
    <scope>NUCLEOTIDE SEQUENCE</scope>
    <source>
        <strain evidence="5">AVDCRST_MAG18</strain>
    </source>
</reference>
<dbReference type="AlphaFoldDB" id="A0A6J4VHG5"/>
<organism evidence="5">
    <name type="scientific">uncultured Thermomicrobiales bacterium</name>
    <dbReference type="NCBI Taxonomy" id="1645740"/>
    <lineage>
        <taxon>Bacteria</taxon>
        <taxon>Pseudomonadati</taxon>
        <taxon>Thermomicrobiota</taxon>
        <taxon>Thermomicrobia</taxon>
        <taxon>Thermomicrobiales</taxon>
        <taxon>environmental samples</taxon>
    </lineage>
</organism>
<evidence type="ECO:0000256" key="2">
    <source>
        <dbReference type="ARBA" id="ARBA00022884"/>
    </source>
</evidence>
<evidence type="ECO:0000259" key="4">
    <source>
        <dbReference type="PROSITE" id="PS50886"/>
    </source>
</evidence>
<feature type="domain" description="TRNA-binding" evidence="4">
    <location>
        <begin position="6"/>
        <end position="109"/>
    </location>
</feature>
<evidence type="ECO:0000256" key="1">
    <source>
        <dbReference type="ARBA" id="ARBA00022555"/>
    </source>
</evidence>
<dbReference type="InterPro" id="IPR008231">
    <property type="entry name" value="CsaA"/>
</dbReference>
<accession>A0A6J4VHG5</accession>